<dbReference type="GO" id="GO:0045944">
    <property type="term" value="P:positive regulation of transcription by RNA polymerase II"/>
    <property type="evidence" value="ECO:0007669"/>
    <property type="project" value="EnsemblFungi"/>
</dbReference>
<name>A0A077WX13_9FUNG</name>
<keyword evidence="6 14" id="KW-0378">Hydrolase</keyword>
<dbReference type="GO" id="GO:0031011">
    <property type="term" value="C:Ino80 complex"/>
    <property type="evidence" value="ECO:0007669"/>
    <property type="project" value="UniProtKB-UniRule"/>
</dbReference>
<evidence type="ECO:0000256" key="6">
    <source>
        <dbReference type="ARBA" id="ARBA00022801"/>
    </source>
</evidence>
<feature type="domain" description="Helicase C-terminal" evidence="18">
    <location>
        <begin position="1420"/>
        <end position="1580"/>
    </location>
</feature>
<evidence type="ECO:0000256" key="4">
    <source>
        <dbReference type="ARBA" id="ARBA00022741"/>
    </source>
</evidence>
<comment type="domain">
    <text evidence="14">The DBINO region is involved in binding to DNA.</text>
</comment>
<dbReference type="Gene3D" id="3.40.50.300">
    <property type="entry name" value="P-loop containing nucleotide triphosphate hydrolases"/>
    <property type="match status" value="1"/>
</dbReference>
<evidence type="ECO:0000259" key="17">
    <source>
        <dbReference type="PROSITE" id="PS51192"/>
    </source>
</evidence>
<evidence type="ECO:0000256" key="11">
    <source>
        <dbReference type="ARBA" id="ARBA00023163"/>
    </source>
</evidence>
<feature type="region of interest" description="Disordered" evidence="16">
    <location>
        <begin position="1598"/>
        <end position="1673"/>
    </location>
</feature>
<dbReference type="CDD" id="cd18002">
    <property type="entry name" value="DEXQc_INO80"/>
    <property type="match status" value="1"/>
</dbReference>
<evidence type="ECO:0000256" key="14">
    <source>
        <dbReference type="RuleBase" id="RU368001"/>
    </source>
</evidence>
<feature type="compositionally biased region" description="Basic residues" evidence="16">
    <location>
        <begin position="1608"/>
        <end position="1618"/>
    </location>
</feature>
<accession>A0A077WX13</accession>
<feature type="compositionally biased region" description="Basic and acidic residues" evidence="16">
    <location>
        <begin position="421"/>
        <end position="430"/>
    </location>
</feature>
<dbReference type="GO" id="GO:0034080">
    <property type="term" value="P:CENP-A containing chromatin assembly"/>
    <property type="evidence" value="ECO:0007669"/>
    <property type="project" value="EnsemblFungi"/>
</dbReference>
<dbReference type="FunFam" id="3.40.50.10810:FF:000006">
    <property type="entry name" value="Putative DNA helicase INO80"/>
    <property type="match status" value="1"/>
</dbReference>
<dbReference type="GO" id="GO:0006366">
    <property type="term" value="P:transcription by RNA polymerase II"/>
    <property type="evidence" value="ECO:0007669"/>
    <property type="project" value="EnsemblFungi"/>
</dbReference>
<feature type="region of interest" description="Disordered" evidence="16">
    <location>
        <begin position="1"/>
        <end position="241"/>
    </location>
</feature>
<dbReference type="InterPro" id="IPR049730">
    <property type="entry name" value="SNF2/RAD54-like_C"/>
</dbReference>
<keyword evidence="12 14" id="KW-0234">DNA repair</keyword>
<feature type="compositionally biased region" description="Polar residues" evidence="16">
    <location>
        <begin position="212"/>
        <end position="230"/>
    </location>
</feature>
<comment type="similarity">
    <text evidence="2 14">Belongs to the SNF2/RAD54 helicase family.</text>
</comment>
<evidence type="ECO:0000256" key="10">
    <source>
        <dbReference type="ARBA" id="ARBA00023159"/>
    </source>
</evidence>
<keyword evidence="7 14" id="KW-0067">ATP-binding</keyword>
<dbReference type="GO" id="GO:0006281">
    <property type="term" value="P:DNA repair"/>
    <property type="evidence" value="ECO:0007669"/>
    <property type="project" value="UniProtKB-UniRule"/>
</dbReference>
<dbReference type="EMBL" id="LK023357">
    <property type="protein sequence ID" value="CDS12156.1"/>
    <property type="molecule type" value="Genomic_DNA"/>
</dbReference>
<dbReference type="InterPro" id="IPR031047">
    <property type="entry name" value="DEXQc_INO80"/>
</dbReference>
<feature type="domain" description="DBINO" evidence="19">
    <location>
        <begin position="577"/>
        <end position="702"/>
    </location>
</feature>
<dbReference type="PROSITE" id="PS51194">
    <property type="entry name" value="HELICASE_CTER"/>
    <property type="match status" value="1"/>
</dbReference>
<feature type="compositionally biased region" description="Basic and acidic residues" evidence="16">
    <location>
        <begin position="774"/>
        <end position="792"/>
    </location>
</feature>
<keyword evidence="10" id="KW-0010">Activator</keyword>
<comment type="function">
    <text evidence="14">ATPase component of the INO80 complex which remodels chromatin by shifting nucleosomes and is involved in DNA repair.</text>
</comment>
<evidence type="ECO:0000256" key="1">
    <source>
        <dbReference type="ARBA" id="ARBA00004123"/>
    </source>
</evidence>
<dbReference type="InterPro" id="IPR020838">
    <property type="entry name" value="DBINO"/>
</dbReference>
<feature type="compositionally biased region" description="Polar residues" evidence="16">
    <location>
        <begin position="98"/>
        <end position="111"/>
    </location>
</feature>
<feature type="region of interest" description="Disordered" evidence="16">
    <location>
        <begin position="701"/>
        <end position="735"/>
    </location>
</feature>
<comment type="subcellular location">
    <subcellularLocation>
        <location evidence="1 14">Nucleus</location>
    </subcellularLocation>
</comment>
<feature type="region of interest" description="Disordered" evidence="16">
    <location>
        <begin position="764"/>
        <end position="798"/>
    </location>
</feature>
<evidence type="ECO:0000256" key="15">
    <source>
        <dbReference type="SAM" id="Coils"/>
    </source>
</evidence>
<evidence type="ECO:0000256" key="3">
    <source>
        <dbReference type="ARBA" id="ARBA00019805"/>
    </source>
</evidence>
<dbReference type="PROSITE" id="PS51413">
    <property type="entry name" value="DBINO"/>
    <property type="match status" value="1"/>
</dbReference>
<comment type="catalytic activity">
    <reaction evidence="14">
        <text>ATP + H2O = ADP + phosphate + H(+)</text>
        <dbReference type="Rhea" id="RHEA:13065"/>
        <dbReference type="ChEBI" id="CHEBI:15377"/>
        <dbReference type="ChEBI" id="CHEBI:15378"/>
        <dbReference type="ChEBI" id="CHEBI:30616"/>
        <dbReference type="ChEBI" id="CHEBI:43474"/>
        <dbReference type="ChEBI" id="CHEBI:456216"/>
    </reaction>
</comment>
<reference evidence="20" key="1">
    <citation type="journal article" date="2014" name="Genome Announc.">
        <title>De novo whole-genome sequence and genome annotation of Lichtheimia ramosa.</title>
        <authorList>
            <person name="Linde J."/>
            <person name="Schwartze V."/>
            <person name="Binder U."/>
            <person name="Lass-Florl C."/>
            <person name="Voigt K."/>
            <person name="Horn F."/>
        </authorList>
    </citation>
    <scope>NUCLEOTIDE SEQUENCE</scope>
    <source>
        <strain evidence="20">JMRC FSU:6197</strain>
    </source>
</reference>
<dbReference type="SMART" id="SM00490">
    <property type="entry name" value="HELICc"/>
    <property type="match status" value="1"/>
</dbReference>
<dbReference type="SUPFAM" id="SSF52540">
    <property type="entry name" value="P-loop containing nucleoside triphosphate hydrolases"/>
    <property type="match status" value="2"/>
</dbReference>
<feature type="region of interest" description="Disordered" evidence="16">
    <location>
        <begin position="411"/>
        <end position="430"/>
    </location>
</feature>
<evidence type="ECO:0000256" key="2">
    <source>
        <dbReference type="ARBA" id="ARBA00007025"/>
    </source>
</evidence>
<evidence type="ECO:0000259" key="18">
    <source>
        <dbReference type="PROSITE" id="PS51194"/>
    </source>
</evidence>
<feature type="compositionally biased region" description="Polar residues" evidence="16">
    <location>
        <begin position="296"/>
        <end position="313"/>
    </location>
</feature>
<dbReference type="FunFam" id="3.40.50.300:FF:001269">
    <property type="entry name" value="SNF2 family helicase/ATPase"/>
    <property type="match status" value="1"/>
</dbReference>
<dbReference type="InterPro" id="IPR014001">
    <property type="entry name" value="Helicase_ATP-bd"/>
</dbReference>
<dbReference type="InterPro" id="IPR000330">
    <property type="entry name" value="SNF2_N"/>
</dbReference>
<evidence type="ECO:0000256" key="7">
    <source>
        <dbReference type="ARBA" id="ARBA00022840"/>
    </source>
</evidence>
<dbReference type="Pfam" id="PF00271">
    <property type="entry name" value="Helicase_C"/>
    <property type="match status" value="1"/>
</dbReference>
<keyword evidence="11" id="KW-0804">Transcription</keyword>
<dbReference type="GO" id="GO:0031509">
    <property type="term" value="P:subtelomeric heterochromatin formation"/>
    <property type="evidence" value="ECO:0007669"/>
    <property type="project" value="EnsemblFungi"/>
</dbReference>
<dbReference type="InterPro" id="IPR001650">
    <property type="entry name" value="Helicase_C-like"/>
</dbReference>
<gene>
    <name evidence="20" type="ORF">LRAMOSA04351</name>
</gene>
<keyword evidence="4" id="KW-0547">Nucleotide-binding</keyword>
<dbReference type="GO" id="GO:0005524">
    <property type="term" value="F:ATP binding"/>
    <property type="evidence" value="ECO:0007669"/>
    <property type="project" value="UniProtKB-UniRule"/>
</dbReference>
<dbReference type="GO" id="GO:0003677">
    <property type="term" value="F:DNA binding"/>
    <property type="evidence" value="ECO:0007669"/>
    <property type="project" value="UniProtKB-UniRule"/>
</dbReference>
<keyword evidence="15" id="KW-0175">Coiled coil</keyword>
<dbReference type="PANTHER" id="PTHR45685">
    <property type="entry name" value="HELICASE SRCAP-RELATED"/>
    <property type="match status" value="1"/>
</dbReference>
<dbReference type="InterPro" id="IPR027417">
    <property type="entry name" value="P-loop_NTPase"/>
</dbReference>
<dbReference type="PROSITE" id="PS51192">
    <property type="entry name" value="HELICASE_ATP_BIND_1"/>
    <property type="match status" value="1"/>
</dbReference>
<evidence type="ECO:0000256" key="12">
    <source>
        <dbReference type="ARBA" id="ARBA00023204"/>
    </source>
</evidence>
<feature type="coiled-coil region" evidence="15">
    <location>
        <begin position="525"/>
        <end position="552"/>
    </location>
</feature>
<feature type="domain" description="Helicase ATP-binding" evidence="17">
    <location>
        <begin position="843"/>
        <end position="1014"/>
    </location>
</feature>
<keyword evidence="5 14" id="KW-0227">DNA damage</keyword>
<dbReference type="PANTHER" id="PTHR45685:SF2">
    <property type="entry name" value="CHROMATIN-REMODELING ATPASE INO80"/>
    <property type="match status" value="1"/>
</dbReference>
<dbReference type="GO" id="GO:0000781">
    <property type="term" value="C:chromosome, telomeric region"/>
    <property type="evidence" value="ECO:0007669"/>
    <property type="project" value="GOC"/>
</dbReference>
<organism evidence="20">
    <name type="scientific">Lichtheimia ramosa</name>
    <dbReference type="NCBI Taxonomy" id="688394"/>
    <lineage>
        <taxon>Eukaryota</taxon>
        <taxon>Fungi</taxon>
        <taxon>Fungi incertae sedis</taxon>
        <taxon>Mucoromycota</taxon>
        <taxon>Mucoromycotina</taxon>
        <taxon>Mucoromycetes</taxon>
        <taxon>Mucorales</taxon>
        <taxon>Lichtheimiaceae</taxon>
        <taxon>Lichtheimia</taxon>
    </lineage>
</organism>
<evidence type="ECO:0000259" key="19">
    <source>
        <dbReference type="PROSITE" id="PS51413"/>
    </source>
</evidence>
<dbReference type="GO" id="GO:0032006">
    <property type="term" value="P:regulation of TOR signaling"/>
    <property type="evidence" value="ECO:0007669"/>
    <property type="project" value="EnsemblFungi"/>
</dbReference>
<dbReference type="InterPro" id="IPR050520">
    <property type="entry name" value="INO80/SWR1_helicase"/>
</dbReference>
<dbReference type="InterPro" id="IPR038718">
    <property type="entry name" value="SNF2-like_sf"/>
</dbReference>
<feature type="coiled-coil region" evidence="15">
    <location>
        <begin position="641"/>
        <end position="680"/>
    </location>
</feature>
<dbReference type="GO" id="GO:0000775">
    <property type="term" value="C:chromosome, centromeric region"/>
    <property type="evidence" value="ECO:0007669"/>
    <property type="project" value="EnsemblFungi"/>
</dbReference>
<dbReference type="GO" id="GO:0140658">
    <property type="term" value="F:ATP-dependent chromatin remodeler activity"/>
    <property type="evidence" value="ECO:0007669"/>
    <property type="project" value="InterPro"/>
</dbReference>
<dbReference type="EC" id="3.6.4.-" evidence="14"/>
<dbReference type="Pfam" id="PF00176">
    <property type="entry name" value="SNF2-rel_dom"/>
    <property type="match status" value="1"/>
</dbReference>
<keyword evidence="9 14" id="KW-0238">DNA-binding</keyword>
<sequence length="1673" mass="190379">MSRQPTSSNLPHPNMSQQQRPPPPQQQEGVYPPPGHYATSPNTDKRDNAFANGPSATGSSAFTGPPLPPPSAMHRQSYPTTHPVDYSARREPPYPPVSSRSFAPPSQQSWDYNERYMEQHPPLGQAGSPVRHPQQQQQQQQPPPPAPPPFQPRDYARPSGGAATTTATTTGGPSLPLPHDMATTSSNSAFQLPRPPMATTSNAPPFDPIRSSAHTTPTEAVSSHHAQVTQEHGRLAPQAGYHFDRGQATSTASPVMSISQLLSSDAPPRHQQQPSTAAPVRISPLSQSHTFERESQTVPESKPSSQLEQQSTFRSNGIRNLLNNESEEAQQPMADSDTDTEDIPLISQGTGVAIATPTANKNHDKQMISGLQSNMNGQQQHSHDYATQRPDAHVTNGITDSHVPQIRHRFELSDDSSGDDLSDHEVPRMKSLTEKTLEELQITDDDDDEEIFDTHRDEMVQYMIEVHRRRQRVIEDYENKRAHRHARISDHLQRIYEKRYGPDFLKQATNVNESSAISATTAMLLQAAKEDKERLKRKNKRARLNSEDYDSDATDQLIFRKRDKMSARQIEDERQRIWLNIARKDIPRMARILSRVQATRAGNCKKIAQYCQKEAKRAAAKGNRSQKDIQLRSKRATKEMLAFWKKNEKEERELRKKAEKEALERLKQEEERREAQRQARKLNFLITQTELYSHFIGRKIKQDTSEDDETAVPTSEPPTPAAASSEPTVNIEDNDEEIDPTATEQALEEIDFDDDDEAKLREHARRSAQNALAKQRERTRAFDEGARERRAAADSSDISMSAAQLDTMNFQDPSSMGTEEIKQPSMLMCQLKSYQLKGLNWLANLYEQGINGILADEMGLGKTVQSISLMAYLAEVHNIWGPFLVIAPSSTLHNWQQEVSKFVPSFRALPYWGNPKDRKVLRQFWNRKQLYGRDAPFHVVITSYQLVLTDVAYFQRVKWQYMVLDEAQAIKSSSSARWRQLLGFHCRNRLLLTGTPIQNSMQELWALLHFIMPTLFDSHEEFSEWFSKDIESHAENKGTLNEHQLRRLHMILKPFMLRRIKRNVQHELGEKIEVEIYCDLTARQRALYRGLKEKISISELLEKATSLNEESMDSLMNLVMQFRKVCNHPELFERADVVSPLSFCAYSESGALSKETSLYCPYSSRSHIKFHIPKHLYRDGGILRSPGERSNAGFSTRYLDNLMNIWNPDYIHESMFSEDSDSAFSFLRFVDTSPQEASYIFKQSLVARWIEHLAHRDNRSRRRFYATQDGESYDDAPINTFARLLITDTMSPTCRLSVTPNGPMDHLTNVRGYTEYLTSKFDNCYIPGARAVPVDAICDDRSFAYEQKDIMFDPSLRACLFGEPQYISNLERPEAMALSTIVRKSDGEGIMPVNSSGSGYSMMRVPAMRDLILDSGKLATLDRLLEKLKSEGHRCLVYFQMTRMIDLFEEYINYKQYKYLRLDGSSKISDRRDMVQDWQTRPEIFIFLLSTRAGGLGINLTAADTVIFYDSDWNPTVDQQAMDRAHRLGQTKQVTVYRLITKGTIEERILQRAKQKDEIQKVVISGGEFKQVDFKPREIVSLLLDDEEMDNNLQMQLKRKAEEEEKRKASRPAKRKKNNNNGDAAKAMDRLMSAGGDTLPEDENPAAAGSSGGGNSKKKSRIGRPRTNISFTG</sequence>
<dbReference type="GO" id="GO:0042393">
    <property type="term" value="F:histone binding"/>
    <property type="evidence" value="ECO:0007669"/>
    <property type="project" value="TreeGrafter"/>
</dbReference>
<evidence type="ECO:0000256" key="16">
    <source>
        <dbReference type="SAM" id="MobiDB-lite"/>
    </source>
</evidence>
<feature type="region of interest" description="Disordered" evidence="16">
    <location>
        <begin position="262"/>
        <end position="313"/>
    </location>
</feature>
<feature type="compositionally biased region" description="Pro residues" evidence="16">
    <location>
        <begin position="141"/>
        <end position="151"/>
    </location>
</feature>
<feature type="compositionally biased region" description="Polar residues" evidence="16">
    <location>
        <begin position="1"/>
        <end position="16"/>
    </location>
</feature>
<evidence type="ECO:0000313" key="20">
    <source>
        <dbReference type="EMBL" id="CDS12156.1"/>
    </source>
</evidence>
<dbReference type="Pfam" id="PF13892">
    <property type="entry name" value="DBINO"/>
    <property type="match status" value="1"/>
</dbReference>
<dbReference type="GO" id="GO:0000722">
    <property type="term" value="P:telomere maintenance via recombination"/>
    <property type="evidence" value="ECO:0007669"/>
    <property type="project" value="EnsemblFungi"/>
</dbReference>
<dbReference type="Gene3D" id="3.40.50.10810">
    <property type="entry name" value="Tandem AAA-ATPase domain"/>
    <property type="match status" value="1"/>
</dbReference>
<feature type="compositionally biased region" description="Pro residues" evidence="16">
    <location>
        <begin position="20"/>
        <end position="35"/>
    </location>
</feature>
<feature type="compositionally biased region" description="Low complexity" evidence="16">
    <location>
        <begin position="160"/>
        <end position="172"/>
    </location>
</feature>
<evidence type="ECO:0000256" key="9">
    <source>
        <dbReference type="ARBA" id="ARBA00023125"/>
    </source>
</evidence>
<keyword evidence="8" id="KW-0805">Transcription regulation</keyword>
<dbReference type="CDD" id="cd18793">
    <property type="entry name" value="SF2_C_SNF"/>
    <property type="match status" value="1"/>
</dbReference>
<dbReference type="OrthoDB" id="372624at2759"/>
<dbReference type="SMART" id="SM00487">
    <property type="entry name" value="DEXDc"/>
    <property type="match status" value="1"/>
</dbReference>
<evidence type="ECO:0000256" key="8">
    <source>
        <dbReference type="ARBA" id="ARBA00023015"/>
    </source>
</evidence>
<evidence type="ECO:0000256" key="13">
    <source>
        <dbReference type="ARBA" id="ARBA00023242"/>
    </source>
</evidence>
<keyword evidence="13" id="KW-0539">Nucleus</keyword>
<proteinExistence type="inferred from homology"/>
<evidence type="ECO:0000256" key="5">
    <source>
        <dbReference type="ARBA" id="ARBA00022763"/>
    </source>
</evidence>
<dbReference type="GO" id="GO:0016887">
    <property type="term" value="F:ATP hydrolysis activity"/>
    <property type="evidence" value="ECO:0007669"/>
    <property type="project" value="EnsemblFungi"/>
</dbReference>
<comment type="subunit">
    <text evidence="14">Component of the INO80 chromatin-remodeling complex.</text>
</comment>
<protein>
    <recommendedName>
        <fullName evidence="3 14">Chromatin-remodeling ATPase INO80</fullName>
        <ecNumber evidence="14">3.6.4.-</ecNumber>
    </recommendedName>
</protein>